<dbReference type="AlphaFoldDB" id="A0A3M7L501"/>
<dbReference type="GO" id="GO:0016787">
    <property type="term" value="F:hydrolase activity"/>
    <property type="evidence" value="ECO:0007669"/>
    <property type="project" value="UniProtKB-KW"/>
</dbReference>
<dbReference type="GO" id="GO:0070478">
    <property type="term" value="P:nuclear-transcribed mRNA catabolic process, 3'-5' exonucleolytic nonsense-mediated decay"/>
    <property type="evidence" value="ECO:0007669"/>
    <property type="project" value="TreeGrafter"/>
</dbReference>
<dbReference type="EMBL" id="QOKY01000128">
    <property type="protein sequence ID" value="RMZ57279.1"/>
    <property type="molecule type" value="Genomic_DNA"/>
</dbReference>
<comment type="caution">
    <text evidence="8">The sequence shown here is derived from an EMBL/GenBank/DDBJ whole genome shotgun (WGS) entry which is preliminary data.</text>
</comment>
<keyword evidence="4" id="KW-0067">ATP-binding</keyword>
<dbReference type="SMART" id="SM00490">
    <property type="entry name" value="HELICc"/>
    <property type="match status" value="1"/>
</dbReference>
<evidence type="ECO:0000256" key="3">
    <source>
        <dbReference type="ARBA" id="ARBA00022806"/>
    </source>
</evidence>
<evidence type="ECO:0000313" key="8">
    <source>
        <dbReference type="EMBL" id="RMZ57279.1"/>
    </source>
</evidence>
<keyword evidence="2" id="KW-0378">Hydrolase</keyword>
<feature type="domain" description="Helicase C-terminal" evidence="7">
    <location>
        <begin position="418"/>
        <end position="634"/>
    </location>
</feature>
<dbReference type="Pfam" id="PF00270">
    <property type="entry name" value="DEAD"/>
    <property type="match status" value="1"/>
</dbReference>
<dbReference type="PANTHER" id="PTHR12131">
    <property type="entry name" value="ATP-DEPENDENT RNA AND DNA HELICASE"/>
    <property type="match status" value="1"/>
</dbReference>
<feature type="non-terminal residue" evidence="8">
    <location>
        <position position="1"/>
    </location>
</feature>
<feature type="domain" description="Helicase ATP-binding" evidence="6">
    <location>
        <begin position="144"/>
        <end position="321"/>
    </location>
</feature>
<dbReference type="GO" id="GO:0003676">
    <property type="term" value="F:nucleic acid binding"/>
    <property type="evidence" value="ECO:0007669"/>
    <property type="project" value="InterPro"/>
</dbReference>
<proteinExistence type="predicted"/>
<dbReference type="PROSITE" id="PS51194">
    <property type="entry name" value="HELICASE_CTER"/>
    <property type="match status" value="1"/>
</dbReference>
<dbReference type="GO" id="GO:0005524">
    <property type="term" value="F:ATP binding"/>
    <property type="evidence" value="ECO:0007669"/>
    <property type="project" value="UniProtKB-KW"/>
</dbReference>
<dbReference type="InterPro" id="IPR011545">
    <property type="entry name" value="DEAD/DEAH_box_helicase_dom"/>
</dbReference>
<dbReference type="InterPro" id="IPR001650">
    <property type="entry name" value="Helicase_C-like"/>
</dbReference>
<dbReference type="InterPro" id="IPR027417">
    <property type="entry name" value="P-loop_NTPase"/>
</dbReference>
<dbReference type="SMART" id="SM01142">
    <property type="entry name" value="DSHCT"/>
    <property type="match status" value="1"/>
</dbReference>
<reference evidence="9" key="1">
    <citation type="journal article" date="2018" name="Algal Res.">
        <title>Characterization of plant carbon substrate utilization by Auxenochlorella protothecoides.</title>
        <authorList>
            <person name="Vogler B.W."/>
            <person name="Starkenburg S.R."/>
            <person name="Sudasinghe N."/>
            <person name="Schambach J.Y."/>
            <person name="Rollin J.A."/>
            <person name="Pattathil S."/>
            <person name="Barry A.N."/>
        </authorList>
    </citation>
    <scope>NUCLEOTIDE SEQUENCE [LARGE SCALE GENOMIC DNA]</scope>
    <source>
        <strain evidence="9">UTEX 25</strain>
    </source>
</reference>
<evidence type="ECO:0000259" key="7">
    <source>
        <dbReference type="PROSITE" id="PS51194"/>
    </source>
</evidence>
<keyword evidence="3" id="KW-0347">Helicase</keyword>
<dbReference type="CDD" id="cd18795">
    <property type="entry name" value="SF2_C_Ski2"/>
    <property type="match status" value="1"/>
</dbReference>
<accession>A0A3M7L501</accession>
<feature type="region of interest" description="Disordered" evidence="5">
    <location>
        <begin position="65"/>
        <end position="110"/>
    </location>
</feature>
<dbReference type="InterPro" id="IPR050699">
    <property type="entry name" value="RNA-DNA_Helicase"/>
</dbReference>
<evidence type="ECO:0000259" key="6">
    <source>
        <dbReference type="PROSITE" id="PS51192"/>
    </source>
</evidence>
<dbReference type="PROSITE" id="PS51192">
    <property type="entry name" value="HELICASE_ATP_BIND_1"/>
    <property type="match status" value="1"/>
</dbReference>
<evidence type="ECO:0000256" key="1">
    <source>
        <dbReference type="ARBA" id="ARBA00022741"/>
    </source>
</evidence>
<evidence type="ECO:0008006" key="10">
    <source>
        <dbReference type="Google" id="ProtNLM"/>
    </source>
</evidence>
<dbReference type="InterPro" id="IPR012961">
    <property type="entry name" value="Ski2/MTR4_C"/>
</dbReference>
<dbReference type="Gene3D" id="1.10.3380.30">
    <property type="match status" value="1"/>
</dbReference>
<feature type="region of interest" description="Disordered" evidence="5">
    <location>
        <begin position="363"/>
        <end position="383"/>
    </location>
</feature>
<dbReference type="SMART" id="SM00487">
    <property type="entry name" value="DEXDc"/>
    <property type="match status" value="1"/>
</dbReference>
<dbReference type="InterPro" id="IPR003593">
    <property type="entry name" value="AAA+_ATPase"/>
</dbReference>
<evidence type="ECO:0000256" key="2">
    <source>
        <dbReference type="ARBA" id="ARBA00022801"/>
    </source>
</evidence>
<sequence>PEHDDMSKSCQGLFVEFVKCLRESDCMKASVEHRSVTECAKVSEECAGLRYTFFRGGDAAGARARRAAAAKGRLAGPRSPRPKQDVPKPRPTSGKTARQKEQNPTDAGPGFARLQKFAEALEGLTPTIDRSPTTTATADVIKAIKYIVRGRSVVVSAPTGSGKTAIAEACMRHFLGAGRRIIYTTPLKALSNQKLVEMRQRFGVEAVGLQTGDASVNIAAPLVIMTTEILRNQLYRSRTMAPDGVEGAEAATDAAGDDDFEDVALVVLDEVHYLGDPWRGSVWEEVLINLPPHILVLGMSATVKNPGDLAGWIRQVHGECSVVSSTHRPVPLTWHYCHADAELARARLKPLLARGGRRLHPSLVHPSARGKQGEAGAAAAGGQRGRRVLDELVSVGERTEEDDWLSVPRARRVPSMAQGRSMMVVVVRLLNSKGMLPALWFCFSRRECDLCAIALPTQGIDLTTPKEREAIQRHIDLAREGAPEAVREDLVPSLLAGIASHHAGCLPAWKTLVEHLFQQGLLKLVIATETLAAGINMPARTSLISTMTRRSGEGFAALRHNDLQQMAGRAGRRGYDTEGHCVVVASKWDEPSAAWEVLKGGPEPLESQAARQLHGGNELWLALALTHAALQDLAPEHLAGALAALAAGDALSRPGLRVAYPAAPAAAAALEALEGARLELERAQAGAGVEVPVTLDARVAGLAQAWAAGASWAQLAADSSLDDGDVARLLMRTVDLARQAAHCEQLLPELRAAARKVVRAMDRSPISDLVH</sequence>
<evidence type="ECO:0000256" key="5">
    <source>
        <dbReference type="SAM" id="MobiDB-lite"/>
    </source>
</evidence>
<dbReference type="InterPro" id="IPR014001">
    <property type="entry name" value="Helicase_ATP-bd"/>
</dbReference>
<dbReference type="SUPFAM" id="SSF52540">
    <property type="entry name" value="P-loop containing nucleoside triphosphate hydrolases"/>
    <property type="match status" value="1"/>
</dbReference>
<evidence type="ECO:0000256" key="4">
    <source>
        <dbReference type="ARBA" id="ARBA00022840"/>
    </source>
</evidence>
<dbReference type="InterPro" id="IPR018793">
    <property type="entry name" value="Cyt_c_oxidase_assmbl_Pet191"/>
</dbReference>
<gene>
    <name evidence="8" type="ORF">APUTEX25_004113</name>
</gene>
<dbReference type="GO" id="GO:0004386">
    <property type="term" value="F:helicase activity"/>
    <property type="evidence" value="ECO:0007669"/>
    <property type="project" value="UniProtKB-KW"/>
</dbReference>
<dbReference type="GO" id="GO:0055087">
    <property type="term" value="C:Ski complex"/>
    <property type="evidence" value="ECO:0007669"/>
    <property type="project" value="TreeGrafter"/>
</dbReference>
<dbReference type="PANTHER" id="PTHR12131:SF1">
    <property type="entry name" value="ATP-DEPENDENT RNA HELICASE SUPV3L1, MITOCHONDRIAL-RELATED"/>
    <property type="match status" value="1"/>
</dbReference>
<dbReference type="Pfam" id="PF10203">
    <property type="entry name" value="Pet191_N"/>
    <property type="match status" value="1"/>
</dbReference>
<name>A0A3M7L501_AUXPR</name>
<dbReference type="Pfam" id="PF08148">
    <property type="entry name" value="DSHCT"/>
    <property type="match status" value="1"/>
</dbReference>
<organism evidence="8 9">
    <name type="scientific">Auxenochlorella protothecoides</name>
    <name type="common">Green microalga</name>
    <name type="synonym">Chlorella protothecoides</name>
    <dbReference type="NCBI Taxonomy" id="3075"/>
    <lineage>
        <taxon>Eukaryota</taxon>
        <taxon>Viridiplantae</taxon>
        <taxon>Chlorophyta</taxon>
        <taxon>core chlorophytes</taxon>
        <taxon>Trebouxiophyceae</taxon>
        <taxon>Chlorellales</taxon>
        <taxon>Chlorellaceae</taxon>
        <taxon>Auxenochlorella</taxon>
    </lineage>
</organism>
<protein>
    <recommendedName>
        <fullName evidence="10">Helicase ATP-binding domain-containing protein</fullName>
    </recommendedName>
</protein>
<evidence type="ECO:0000313" key="9">
    <source>
        <dbReference type="Proteomes" id="UP000279271"/>
    </source>
</evidence>
<dbReference type="Gene3D" id="3.40.50.300">
    <property type="entry name" value="P-loop containing nucleotide triphosphate hydrolases"/>
    <property type="match status" value="2"/>
</dbReference>
<dbReference type="Proteomes" id="UP000279271">
    <property type="component" value="Unassembled WGS sequence"/>
</dbReference>
<dbReference type="SMART" id="SM00382">
    <property type="entry name" value="AAA"/>
    <property type="match status" value="1"/>
</dbReference>
<keyword evidence="1" id="KW-0547">Nucleotide-binding</keyword>